<reference evidence="2" key="1">
    <citation type="journal article" date="2014" name="Sci. Data">
        <title>Genomes of diverse isolates of the marine cyanobacterium Prochlorococcus.</title>
        <authorList>
            <person name="Biller S."/>
            <person name="Berube P."/>
            <person name="Thompson J."/>
            <person name="Kelly L."/>
            <person name="Roggensack S."/>
            <person name="Awad L."/>
            <person name="Roache-Johnson K."/>
            <person name="Ding H."/>
            <person name="Giovannoni S.J."/>
            <person name="Moore L.R."/>
            <person name="Chisholm S.W."/>
        </authorList>
    </citation>
    <scope>NUCLEOTIDE SEQUENCE [LARGE SCALE GENOMIC DNA]</scope>
    <source>
        <strain evidence="2">GP2</strain>
    </source>
</reference>
<accession>A0A0A1ZEM9</accession>
<dbReference type="Pfam" id="PF13483">
    <property type="entry name" value="Lactamase_B_3"/>
    <property type="match status" value="1"/>
</dbReference>
<dbReference type="SUPFAM" id="SSF56281">
    <property type="entry name" value="Metallo-hydrolase/oxidoreductase"/>
    <property type="match status" value="1"/>
</dbReference>
<evidence type="ECO:0000313" key="1">
    <source>
        <dbReference type="EMBL" id="KGF88017.1"/>
    </source>
</evidence>
<dbReference type="Proteomes" id="UP000030598">
    <property type="component" value="Unassembled WGS sequence"/>
</dbReference>
<dbReference type="InterPro" id="IPR036866">
    <property type="entry name" value="RibonucZ/Hydroxyglut_hydro"/>
</dbReference>
<dbReference type="eggNOG" id="COG2220">
    <property type="taxonomic scope" value="Bacteria"/>
</dbReference>
<dbReference type="AlphaFoldDB" id="A0A0A1ZEM9"/>
<protein>
    <recommendedName>
        <fullName evidence="3">MBL fold metallo-hydrolase</fullName>
    </recommendedName>
</protein>
<sequence>MAFEATYLGSNGWLIKFKKTNLIIDPWLKGDLIFPPGEWFFKGSLEEEISIDKKIDLVLLTQGLPDHCHVPTLEMFRKDIPIICPKSAVETLKKIGFSSIKMLKPTEKTNLFNLSFEATAGAPVPQIENGYIVKDDQDNGFYIEPHGYLDENLKKQSLDAVITPTKNLELPLVGSFVKGADVIPKLINKFNPKYILSSTIGGDAKYSGFLNNFISVQDYEEALNCNLVELNSRQSIMI</sequence>
<dbReference type="PANTHER" id="PTHR36142:SF2">
    <property type="entry name" value="METALLO-HYDROLASE_OXIDOREDUCTASE SUPERFAMILY PROTEIN"/>
    <property type="match status" value="1"/>
</dbReference>
<organism evidence="1 2">
    <name type="scientific">Prochlorococcus marinus str. GP2</name>
    <dbReference type="NCBI Taxonomy" id="59925"/>
    <lineage>
        <taxon>Bacteria</taxon>
        <taxon>Bacillati</taxon>
        <taxon>Cyanobacteriota</taxon>
        <taxon>Cyanophyceae</taxon>
        <taxon>Synechococcales</taxon>
        <taxon>Prochlorococcaceae</taxon>
        <taxon>Prochlorococcus</taxon>
    </lineage>
</organism>
<comment type="caution">
    <text evidence="1">The sequence shown here is derived from an EMBL/GenBank/DDBJ whole genome shotgun (WGS) entry which is preliminary data.</text>
</comment>
<evidence type="ECO:0000313" key="2">
    <source>
        <dbReference type="Proteomes" id="UP000030598"/>
    </source>
</evidence>
<dbReference type="STRING" id="59925.EU91_1057"/>
<dbReference type="EMBL" id="JNAH01000004">
    <property type="protein sequence ID" value="KGF88017.1"/>
    <property type="molecule type" value="Genomic_DNA"/>
</dbReference>
<dbReference type="PANTHER" id="PTHR36142">
    <property type="entry name" value="METALLO-HYDROLASE/OXIDOREDUCTASE SUPERFAMILY PROTEIN"/>
    <property type="match status" value="1"/>
</dbReference>
<dbReference type="OrthoDB" id="507726at2"/>
<dbReference type="RefSeq" id="WP_032524528.1">
    <property type="nucleotide sequence ID" value="NZ_CP138934.1"/>
</dbReference>
<name>A0A0A1ZEM9_PROMR</name>
<gene>
    <name evidence="1" type="ORF">EU91_1057</name>
</gene>
<dbReference type="Gene3D" id="3.60.15.10">
    <property type="entry name" value="Ribonuclease Z/Hydroxyacylglutathione hydrolase-like"/>
    <property type="match status" value="1"/>
</dbReference>
<evidence type="ECO:0008006" key="3">
    <source>
        <dbReference type="Google" id="ProtNLM"/>
    </source>
</evidence>
<proteinExistence type="predicted"/>